<evidence type="ECO:0000313" key="14">
    <source>
        <dbReference type="EMBL" id="GLX86104.1"/>
    </source>
</evidence>
<feature type="transmembrane region" description="Helical" evidence="11">
    <location>
        <begin position="172"/>
        <end position="193"/>
    </location>
</feature>
<dbReference type="SMART" id="SM00387">
    <property type="entry name" value="HATPase_c"/>
    <property type="match status" value="1"/>
</dbReference>
<dbReference type="PANTHER" id="PTHR45436:SF4">
    <property type="entry name" value="SENSOR PROTEIN PHOQ"/>
    <property type="match status" value="1"/>
</dbReference>
<evidence type="ECO:0000256" key="5">
    <source>
        <dbReference type="ARBA" id="ARBA00022679"/>
    </source>
</evidence>
<evidence type="ECO:0000256" key="11">
    <source>
        <dbReference type="SAM" id="Phobius"/>
    </source>
</evidence>
<keyword evidence="10 11" id="KW-0472">Membrane</keyword>
<organism evidence="14 15">
    <name type="scientific">Thalassotalea loyana</name>
    <dbReference type="NCBI Taxonomy" id="280483"/>
    <lineage>
        <taxon>Bacteria</taxon>
        <taxon>Pseudomonadati</taxon>
        <taxon>Pseudomonadota</taxon>
        <taxon>Gammaproteobacteria</taxon>
        <taxon>Alteromonadales</taxon>
        <taxon>Colwelliaceae</taxon>
        <taxon>Thalassotalea</taxon>
    </lineage>
</organism>
<keyword evidence="4" id="KW-0597">Phosphoprotein</keyword>
<dbReference type="InterPro" id="IPR036890">
    <property type="entry name" value="HATPase_C_sf"/>
</dbReference>
<keyword evidence="5" id="KW-0808">Transferase</keyword>
<evidence type="ECO:0000256" key="9">
    <source>
        <dbReference type="ARBA" id="ARBA00023012"/>
    </source>
</evidence>
<proteinExistence type="predicted"/>
<dbReference type="InterPro" id="IPR003660">
    <property type="entry name" value="HAMP_dom"/>
</dbReference>
<accession>A0ABQ6HFB4</accession>
<dbReference type="PROSITE" id="PS50109">
    <property type="entry name" value="HIS_KIN"/>
    <property type="match status" value="1"/>
</dbReference>
<evidence type="ECO:0000313" key="15">
    <source>
        <dbReference type="Proteomes" id="UP001157134"/>
    </source>
</evidence>
<comment type="catalytic activity">
    <reaction evidence="1">
        <text>ATP + protein L-histidine = ADP + protein N-phospho-L-histidine.</text>
        <dbReference type="EC" id="2.7.13.3"/>
    </reaction>
</comment>
<dbReference type="Pfam" id="PF02518">
    <property type="entry name" value="HATPase_c"/>
    <property type="match status" value="1"/>
</dbReference>
<dbReference type="InterPro" id="IPR050428">
    <property type="entry name" value="TCS_sensor_his_kinase"/>
</dbReference>
<dbReference type="EMBL" id="BSSV01000005">
    <property type="protein sequence ID" value="GLX86104.1"/>
    <property type="molecule type" value="Genomic_DNA"/>
</dbReference>
<feature type="domain" description="Histidine kinase" evidence="12">
    <location>
        <begin position="251"/>
        <end position="444"/>
    </location>
</feature>
<sequence>MKPNSIRTRLIASALLIIIVTLPIIGFALNQAFESKLKNALQQELSAYVYSILAVADVENQQLFMPDQLLENQFNVSQSGLYALISQSNASGEDKTLWQSESLLTMQPPKTLMHPELGGFAFYNTSIDNQAHAIYSFSVSFVDQYSEFPFTVHIVKDLSNFAAVNDEFQQELWLWLAALMAFFMLVQGVWLYWSLKPLNTLKNELNAIENGTAISIESTYPQELEQATQQLNTLLETEQSQRTRYRNSLSDLAHSLKAPLAVIQSQPDLSNSSREQLQTLHQMIEHQLKRAQVAGESSWHLGVTIKPIAEKLTNTMGKLHPDTSIALKLNVSAQATFKGDEVDLMEILGNLLDNACKAAKSTVVFSITATQSETVFCVEDDGLGVSEELKHTILSRGTRADTYEKGHGIGLAIVRDLVSSYQGNIHITNSSSLSGASFSVSFSH</sequence>
<evidence type="ECO:0000256" key="2">
    <source>
        <dbReference type="ARBA" id="ARBA00004370"/>
    </source>
</evidence>
<evidence type="ECO:0000256" key="4">
    <source>
        <dbReference type="ARBA" id="ARBA00022553"/>
    </source>
</evidence>
<keyword evidence="6 11" id="KW-0812">Transmembrane</keyword>
<evidence type="ECO:0000256" key="1">
    <source>
        <dbReference type="ARBA" id="ARBA00000085"/>
    </source>
</evidence>
<dbReference type="SUPFAM" id="SSF55874">
    <property type="entry name" value="ATPase domain of HSP90 chaperone/DNA topoisomerase II/histidine kinase"/>
    <property type="match status" value="1"/>
</dbReference>
<dbReference type="EC" id="2.7.13.3" evidence="3"/>
<dbReference type="InterPro" id="IPR003594">
    <property type="entry name" value="HATPase_dom"/>
</dbReference>
<dbReference type="PROSITE" id="PS50885">
    <property type="entry name" value="HAMP"/>
    <property type="match status" value="1"/>
</dbReference>
<evidence type="ECO:0000259" key="13">
    <source>
        <dbReference type="PROSITE" id="PS50885"/>
    </source>
</evidence>
<dbReference type="Proteomes" id="UP001157134">
    <property type="component" value="Unassembled WGS sequence"/>
</dbReference>
<evidence type="ECO:0000256" key="8">
    <source>
        <dbReference type="ARBA" id="ARBA00022989"/>
    </source>
</evidence>
<dbReference type="Gene3D" id="3.30.565.10">
    <property type="entry name" value="Histidine kinase-like ATPase, C-terminal domain"/>
    <property type="match status" value="1"/>
</dbReference>
<dbReference type="PRINTS" id="PR00344">
    <property type="entry name" value="BCTRLSENSOR"/>
</dbReference>
<dbReference type="InterPro" id="IPR005467">
    <property type="entry name" value="His_kinase_dom"/>
</dbReference>
<dbReference type="Gene3D" id="1.10.287.130">
    <property type="match status" value="1"/>
</dbReference>
<evidence type="ECO:0000256" key="6">
    <source>
        <dbReference type="ARBA" id="ARBA00022692"/>
    </source>
</evidence>
<comment type="subcellular location">
    <subcellularLocation>
        <location evidence="2">Membrane</location>
    </subcellularLocation>
</comment>
<evidence type="ECO:0000256" key="10">
    <source>
        <dbReference type="ARBA" id="ARBA00023136"/>
    </source>
</evidence>
<gene>
    <name evidence="14" type="ORF">tloyanaT_23570</name>
</gene>
<keyword evidence="8 11" id="KW-1133">Transmembrane helix</keyword>
<feature type="domain" description="HAMP" evidence="13">
    <location>
        <begin position="192"/>
        <end position="243"/>
    </location>
</feature>
<evidence type="ECO:0000259" key="12">
    <source>
        <dbReference type="PROSITE" id="PS50109"/>
    </source>
</evidence>
<evidence type="ECO:0000256" key="3">
    <source>
        <dbReference type="ARBA" id="ARBA00012438"/>
    </source>
</evidence>
<dbReference type="GO" id="GO:0016301">
    <property type="term" value="F:kinase activity"/>
    <property type="evidence" value="ECO:0007669"/>
    <property type="project" value="UniProtKB-KW"/>
</dbReference>
<protein>
    <recommendedName>
        <fullName evidence="3">histidine kinase</fullName>
        <ecNumber evidence="3">2.7.13.3</ecNumber>
    </recommendedName>
</protein>
<reference evidence="14 15" key="1">
    <citation type="submission" date="2023-03" db="EMBL/GenBank/DDBJ databases">
        <title>Thalassotalea loyana LMG 22536T draft genome sequence.</title>
        <authorList>
            <person name="Sawabe T."/>
        </authorList>
    </citation>
    <scope>NUCLEOTIDE SEQUENCE [LARGE SCALE GENOMIC DNA]</scope>
    <source>
        <strain evidence="14 15">LMG 22536</strain>
    </source>
</reference>
<name>A0ABQ6HFB4_9GAMM</name>
<comment type="caution">
    <text evidence="14">The sequence shown here is derived from an EMBL/GenBank/DDBJ whole genome shotgun (WGS) entry which is preliminary data.</text>
</comment>
<keyword evidence="15" id="KW-1185">Reference proteome</keyword>
<dbReference type="RefSeq" id="WP_284298814.1">
    <property type="nucleotide sequence ID" value="NZ_BSSV01000005.1"/>
</dbReference>
<keyword evidence="9" id="KW-0902">Two-component regulatory system</keyword>
<dbReference type="PANTHER" id="PTHR45436">
    <property type="entry name" value="SENSOR HISTIDINE KINASE YKOH"/>
    <property type="match status" value="1"/>
</dbReference>
<evidence type="ECO:0000256" key="7">
    <source>
        <dbReference type="ARBA" id="ARBA00022777"/>
    </source>
</evidence>
<keyword evidence="7 14" id="KW-0418">Kinase</keyword>
<dbReference type="InterPro" id="IPR004358">
    <property type="entry name" value="Sig_transdc_His_kin-like_C"/>
</dbReference>